<dbReference type="EMBL" id="JACHWZ010000005">
    <property type="protein sequence ID" value="MBB3060606.1"/>
    <property type="molecule type" value="Genomic_DNA"/>
</dbReference>
<comment type="similarity">
    <text evidence="1">Belongs to the cytochrome P450 family.</text>
</comment>
<dbReference type="InterPro" id="IPR036396">
    <property type="entry name" value="Cyt_P450_sf"/>
</dbReference>
<sequence>MDSFLLIAVFAVLLSLPYWLPPLVIRLRMNIFTRINGEEAIQLPGNGFDAEDFKALYAHPAMKGRSKGAALSDLFWYWLSPGPEMHPEHLEQSERYRKLAGFSHKIMAISRKDIESLIDQYQDDPLKLGLGPKSKWTHIRLRDAFMSLWADFFYQVVFKEKCDDKTRKLIVNHAKDVVNALKCVKLRNMRRRKQLTNFLLEKLSLGEFPHTFPDGLTHLEQAHYLQGTFFNTAIVQMSEAMAHLTLVVAQHPDCQERLCDNPDNHYLDDVINESLRLHPLFGIAHRIATETVEFKGKTIPKHTVVCFNYPEYHKLDYDEPTRFDPGRWEKCPIKESNFIPFGVTANRSCPAQGLAMVSMRQLTKHLFRNYRFSSPIVHTRSLPNRGPCLVFSNQSTVNRRLVECIVFPLMKIRDRWEDLFRSIMQLFFGTAMILHAKKLRLCDRYFEKLEKPAFSSI</sequence>
<dbReference type="InterPro" id="IPR001128">
    <property type="entry name" value="Cyt_P450"/>
</dbReference>
<dbReference type="GO" id="GO:0004497">
    <property type="term" value="F:monooxygenase activity"/>
    <property type="evidence" value="ECO:0007669"/>
    <property type="project" value="InterPro"/>
</dbReference>
<dbReference type="PANTHER" id="PTHR24305:SF166">
    <property type="entry name" value="CYTOCHROME P450 12A4, MITOCHONDRIAL-RELATED"/>
    <property type="match status" value="1"/>
</dbReference>
<dbReference type="GO" id="GO:0016705">
    <property type="term" value="F:oxidoreductase activity, acting on paired donors, with incorporation or reduction of molecular oxygen"/>
    <property type="evidence" value="ECO:0007669"/>
    <property type="project" value="InterPro"/>
</dbReference>
<dbReference type="GO" id="GO:0020037">
    <property type="term" value="F:heme binding"/>
    <property type="evidence" value="ECO:0007669"/>
    <property type="project" value="InterPro"/>
</dbReference>
<evidence type="ECO:0000256" key="1">
    <source>
        <dbReference type="ARBA" id="ARBA00010617"/>
    </source>
</evidence>
<dbReference type="Proteomes" id="UP000535937">
    <property type="component" value="Unassembled WGS sequence"/>
</dbReference>
<comment type="caution">
    <text evidence="2">The sequence shown here is derived from an EMBL/GenBank/DDBJ whole genome shotgun (WGS) entry which is preliminary data.</text>
</comment>
<name>A0A7W4WBN6_9GAMM</name>
<evidence type="ECO:0000313" key="2">
    <source>
        <dbReference type="EMBL" id="MBB3060606.1"/>
    </source>
</evidence>
<reference evidence="2 3" key="1">
    <citation type="submission" date="2020-08" db="EMBL/GenBank/DDBJ databases">
        <title>Genomic Encyclopedia of Type Strains, Phase III (KMG-III): the genomes of soil and plant-associated and newly described type strains.</title>
        <authorList>
            <person name="Whitman W."/>
        </authorList>
    </citation>
    <scope>NUCLEOTIDE SEQUENCE [LARGE SCALE GENOMIC DNA]</scope>
    <source>
        <strain evidence="2 3">CECT 8799</strain>
    </source>
</reference>
<accession>A0A7W4WBN6</accession>
<protein>
    <recommendedName>
        <fullName evidence="4">Cytochrome P450</fullName>
    </recommendedName>
</protein>
<dbReference type="CDD" id="cd00302">
    <property type="entry name" value="cytochrome_P450"/>
    <property type="match status" value="1"/>
</dbReference>
<evidence type="ECO:0008006" key="4">
    <source>
        <dbReference type="Google" id="ProtNLM"/>
    </source>
</evidence>
<evidence type="ECO:0000313" key="3">
    <source>
        <dbReference type="Proteomes" id="UP000535937"/>
    </source>
</evidence>
<dbReference type="SUPFAM" id="SSF48264">
    <property type="entry name" value="Cytochrome P450"/>
    <property type="match status" value="1"/>
</dbReference>
<dbReference type="InterPro" id="IPR050121">
    <property type="entry name" value="Cytochrome_P450_monoxygenase"/>
</dbReference>
<dbReference type="GO" id="GO:0005506">
    <property type="term" value="F:iron ion binding"/>
    <property type="evidence" value="ECO:0007669"/>
    <property type="project" value="InterPro"/>
</dbReference>
<gene>
    <name evidence="2" type="ORF">FHS09_001425</name>
</gene>
<dbReference type="Gene3D" id="1.10.630.10">
    <property type="entry name" value="Cytochrome P450"/>
    <property type="match status" value="1"/>
</dbReference>
<keyword evidence="3" id="KW-1185">Reference proteome</keyword>
<organism evidence="2 3">
    <name type="scientific">Microbulbifer rhizosphaerae</name>
    <dbReference type="NCBI Taxonomy" id="1562603"/>
    <lineage>
        <taxon>Bacteria</taxon>
        <taxon>Pseudomonadati</taxon>
        <taxon>Pseudomonadota</taxon>
        <taxon>Gammaproteobacteria</taxon>
        <taxon>Cellvibrionales</taxon>
        <taxon>Microbulbiferaceae</taxon>
        <taxon>Microbulbifer</taxon>
    </lineage>
</organism>
<proteinExistence type="inferred from homology"/>
<dbReference type="Pfam" id="PF00067">
    <property type="entry name" value="p450"/>
    <property type="match status" value="1"/>
</dbReference>
<dbReference type="AlphaFoldDB" id="A0A7W4WBN6"/>
<dbReference type="PANTHER" id="PTHR24305">
    <property type="entry name" value="CYTOCHROME P450"/>
    <property type="match status" value="1"/>
</dbReference>